<keyword evidence="2" id="KW-1185">Reference proteome</keyword>
<name>A0A372JCQ5_9ACTN</name>
<dbReference type="EMBL" id="QURH01000920">
    <property type="protein sequence ID" value="RFU37793.1"/>
    <property type="molecule type" value="Genomic_DNA"/>
</dbReference>
<gene>
    <name evidence="1" type="ORF">DZF91_31065</name>
</gene>
<dbReference type="SUPFAM" id="SSF69754">
    <property type="entry name" value="Ribosome binding protein Y (YfiA homologue)"/>
    <property type="match status" value="1"/>
</dbReference>
<accession>A0A372JCQ5</accession>
<comment type="caution">
    <text evidence="1">The sequence shown here is derived from an EMBL/GenBank/DDBJ whole genome shotgun (WGS) entry which is preliminary data.</text>
</comment>
<proteinExistence type="predicted"/>
<dbReference type="RefSeq" id="WP_117360639.1">
    <property type="nucleotide sequence ID" value="NZ_QURH01000920.1"/>
</dbReference>
<dbReference type="AlphaFoldDB" id="A0A372JCQ5"/>
<sequence>MDIHFLTSGAVTESARTAAESAVRKALAGTTASAVAVRGTLTLAPDPSLPRPALAQATADIDGRSLRVQAAARTIEEAITLLEDRLTIRVVSLLAG</sequence>
<reference evidence="1 2" key="1">
    <citation type="submission" date="2018-08" db="EMBL/GenBank/DDBJ databases">
        <title>Actinomadura jelena sp. nov., a novel Actinomycete isolated from soil in Chad.</title>
        <authorList>
            <person name="Shi L."/>
        </authorList>
    </citation>
    <scope>NUCLEOTIDE SEQUENCE [LARGE SCALE GENOMIC DNA]</scope>
    <source>
        <strain evidence="1 2">NEAU-G17</strain>
    </source>
</reference>
<dbReference type="InterPro" id="IPR036567">
    <property type="entry name" value="RHF-like"/>
</dbReference>
<dbReference type="Proteomes" id="UP000261811">
    <property type="component" value="Unassembled WGS sequence"/>
</dbReference>
<evidence type="ECO:0000313" key="1">
    <source>
        <dbReference type="EMBL" id="RFU37793.1"/>
    </source>
</evidence>
<protein>
    <submittedName>
        <fullName evidence="1">Uncharacterized protein</fullName>
    </submittedName>
</protein>
<evidence type="ECO:0000313" key="2">
    <source>
        <dbReference type="Proteomes" id="UP000261811"/>
    </source>
</evidence>
<organism evidence="1 2">
    <name type="scientific">Actinomadura logoneensis</name>
    <dbReference type="NCBI Taxonomy" id="2293572"/>
    <lineage>
        <taxon>Bacteria</taxon>
        <taxon>Bacillati</taxon>
        <taxon>Actinomycetota</taxon>
        <taxon>Actinomycetes</taxon>
        <taxon>Streptosporangiales</taxon>
        <taxon>Thermomonosporaceae</taxon>
        <taxon>Actinomadura</taxon>
    </lineage>
</organism>
<dbReference type="OrthoDB" id="3825664at2"/>